<dbReference type="AlphaFoldDB" id="G3GZ65"/>
<proteinExistence type="predicted"/>
<accession>G3GZ65</accession>
<sequence>MACTPDCKRTSTLFNRTVANSFKVRQALCMASQPAGRAKPGPASEQLQREGLPFQPVPPVSREVSALSLQTPPVSVFPDASSPSLMPNEYNSNYCHLVKLAFSQKTASDSACAD</sequence>
<evidence type="ECO:0000313" key="1">
    <source>
        <dbReference type="EMBL" id="EGV98192.1"/>
    </source>
</evidence>
<protein>
    <submittedName>
        <fullName evidence="1">Uncharacterized protein</fullName>
    </submittedName>
</protein>
<reference evidence="2" key="1">
    <citation type="journal article" date="2011" name="Nat. Biotechnol.">
        <title>The genomic sequence of the Chinese hamster ovary (CHO)-K1 cell line.</title>
        <authorList>
            <person name="Xu X."/>
            <person name="Nagarajan H."/>
            <person name="Lewis N.E."/>
            <person name="Pan S."/>
            <person name="Cai Z."/>
            <person name="Liu X."/>
            <person name="Chen W."/>
            <person name="Xie M."/>
            <person name="Wang W."/>
            <person name="Hammond S."/>
            <person name="Andersen M.R."/>
            <person name="Neff N."/>
            <person name="Passarelli B."/>
            <person name="Koh W."/>
            <person name="Fan H.C."/>
            <person name="Wang J."/>
            <person name="Gui Y."/>
            <person name="Lee K.H."/>
            <person name="Betenbaugh M.J."/>
            <person name="Quake S.R."/>
            <person name="Famili I."/>
            <person name="Palsson B.O."/>
            <person name="Wang J."/>
        </authorList>
    </citation>
    <scope>NUCLEOTIDE SEQUENCE [LARGE SCALE GENOMIC DNA]</scope>
    <source>
        <strain evidence="2">CHO K1 cell line</strain>
    </source>
</reference>
<name>G3GZ65_CRIGR</name>
<dbReference type="Proteomes" id="UP000001075">
    <property type="component" value="Unassembled WGS sequence"/>
</dbReference>
<evidence type="ECO:0000313" key="2">
    <source>
        <dbReference type="Proteomes" id="UP000001075"/>
    </source>
</evidence>
<dbReference type="InParanoid" id="G3GZ65"/>
<gene>
    <name evidence="1" type="ORF">I79_003147</name>
</gene>
<dbReference type="EMBL" id="JH000073">
    <property type="protein sequence ID" value="EGV98192.1"/>
    <property type="molecule type" value="Genomic_DNA"/>
</dbReference>
<organism evidence="1 2">
    <name type="scientific">Cricetulus griseus</name>
    <name type="common">Chinese hamster</name>
    <name type="synonym">Cricetulus barabensis griseus</name>
    <dbReference type="NCBI Taxonomy" id="10029"/>
    <lineage>
        <taxon>Eukaryota</taxon>
        <taxon>Metazoa</taxon>
        <taxon>Chordata</taxon>
        <taxon>Craniata</taxon>
        <taxon>Vertebrata</taxon>
        <taxon>Euteleostomi</taxon>
        <taxon>Mammalia</taxon>
        <taxon>Eutheria</taxon>
        <taxon>Euarchontoglires</taxon>
        <taxon>Glires</taxon>
        <taxon>Rodentia</taxon>
        <taxon>Myomorpha</taxon>
        <taxon>Muroidea</taxon>
        <taxon>Cricetidae</taxon>
        <taxon>Cricetinae</taxon>
        <taxon>Cricetulus</taxon>
    </lineage>
</organism>